<dbReference type="EMBL" id="FLQS01000048">
    <property type="protein sequence ID" value="SBS78210.1"/>
    <property type="molecule type" value="Genomic_DNA"/>
</dbReference>
<protein>
    <submittedName>
        <fullName evidence="1">Uncharacterized protein</fullName>
    </submittedName>
</protein>
<name>A0A1Y5PLD7_9MYCO</name>
<dbReference type="AlphaFoldDB" id="A0A1Y5PLD7"/>
<accession>A0A1Y5PLD7</accession>
<reference evidence="1" key="1">
    <citation type="submission" date="2016-03" db="EMBL/GenBank/DDBJ databases">
        <authorList>
            <person name="Ploux O."/>
        </authorList>
    </citation>
    <scope>NUCLEOTIDE SEQUENCE</scope>
    <source>
        <strain evidence="1">UC10</strain>
    </source>
</reference>
<dbReference type="Pfam" id="PF25310">
    <property type="entry name" value="VG15"/>
    <property type="match status" value="1"/>
</dbReference>
<dbReference type="InterPro" id="IPR057369">
    <property type="entry name" value="VG15"/>
</dbReference>
<sequence>MTALDNAVDALQALLQRVEDASALDVENLWHIVTAQLTGWDPADRQAVIAALGEYLPDMLAGHAAVVADYTTVWYDALAPDEPFTATVPSGDLVPAERIRQSISWAVNAATSTQTALAQLQGTVQRAVHDAQRATVAHNAAAEGIRYRRHTNYAGACNWCLTMATRGAIYKTATSAVKGHDNCKCIAVPARKGTSYTMPAMVLDAEKRYLAARKQLEGAGDIPPTLDSIVKRMDQLDDATSLVR</sequence>
<evidence type="ECO:0000313" key="1">
    <source>
        <dbReference type="EMBL" id="SBS78210.1"/>
    </source>
</evidence>
<gene>
    <name evidence="1" type="ORF">MHPYR_520047</name>
</gene>
<proteinExistence type="predicted"/>
<organism evidence="1">
    <name type="scientific">uncultured Mycobacterium sp</name>
    <dbReference type="NCBI Taxonomy" id="171292"/>
    <lineage>
        <taxon>Bacteria</taxon>
        <taxon>Bacillati</taxon>
        <taxon>Actinomycetota</taxon>
        <taxon>Actinomycetes</taxon>
        <taxon>Mycobacteriales</taxon>
        <taxon>Mycobacteriaceae</taxon>
        <taxon>Mycobacterium</taxon>
        <taxon>environmental samples</taxon>
    </lineage>
</organism>